<dbReference type="AlphaFoldDB" id="A0A9E2SFN3"/>
<comment type="caution">
    <text evidence="3">The sequence shown here is derived from an EMBL/GenBank/DDBJ whole genome shotgun (WGS) entry which is preliminary data.</text>
</comment>
<gene>
    <name evidence="3" type="ORF">KTO63_26065</name>
</gene>
<protein>
    <submittedName>
        <fullName evidence="3">DUF4253 domain-containing protein</fullName>
    </submittedName>
</protein>
<feature type="chain" id="PRO_5039726058" evidence="1">
    <location>
        <begin position="23"/>
        <end position="233"/>
    </location>
</feature>
<dbReference type="EMBL" id="JAHSPG010000018">
    <property type="protein sequence ID" value="MBV4360658.1"/>
    <property type="molecule type" value="Genomic_DNA"/>
</dbReference>
<name>A0A9E2SFN3_9BACT</name>
<proteinExistence type="predicted"/>
<organism evidence="3 4">
    <name type="scientific">Pinibacter aurantiacus</name>
    <dbReference type="NCBI Taxonomy" id="2851599"/>
    <lineage>
        <taxon>Bacteria</taxon>
        <taxon>Pseudomonadati</taxon>
        <taxon>Bacteroidota</taxon>
        <taxon>Chitinophagia</taxon>
        <taxon>Chitinophagales</taxon>
        <taxon>Chitinophagaceae</taxon>
        <taxon>Pinibacter</taxon>
    </lineage>
</organism>
<evidence type="ECO:0000259" key="2">
    <source>
        <dbReference type="Pfam" id="PF14062"/>
    </source>
</evidence>
<dbReference type="PROSITE" id="PS51257">
    <property type="entry name" value="PROKAR_LIPOPROTEIN"/>
    <property type="match status" value="1"/>
</dbReference>
<dbReference type="RefSeq" id="WP_217795248.1">
    <property type="nucleotide sequence ID" value="NZ_JAHSPG010000018.1"/>
</dbReference>
<evidence type="ECO:0000313" key="3">
    <source>
        <dbReference type="EMBL" id="MBV4360658.1"/>
    </source>
</evidence>
<feature type="domain" description="DUF4253" evidence="2">
    <location>
        <begin position="130"/>
        <end position="233"/>
    </location>
</feature>
<reference evidence="3" key="1">
    <citation type="submission" date="2021-06" db="EMBL/GenBank/DDBJ databases">
        <authorList>
            <person name="Huq M.A."/>
        </authorList>
    </citation>
    <scope>NUCLEOTIDE SEQUENCE</scope>
    <source>
        <strain evidence="3">MAH-26</strain>
    </source>
</reference>
<sequence length="233" mass="26647">MTTKLKLLSVLAFLNLALGCNSQTPLKVGSLTKEEKFLCDSLQIDSSIVKDIRKFNQNKIEAFHYSLSKIVTKDSEIEADPIFLQGIVLQESNSKSYDLVFSLKDELRKKGYSIFVLENHFGFDEKADNIGVLKTADKYAVLKQIQTDGINYSITNDSLISIIKQFDKKYSLELVGASGDWCDFVIHKEPKDWMQFAKEVYKVCPDVVDQGTGTLQVLADEMKRTKRLYFWWD</sequence>
<accession>A0A9E2SFN3</accession>
<dbReference type="Pfam" id="PF14062">
    <property type="entry name" value="DUF4253"/>
    <property type="match status" value="1"/>
</dbReference>
<dbReference type="Proteomes" id="UP000812270">
    <property type="component" value="Unassembled WGS sequence"/>
</dbReference>
<evidence type="ECO:0000256" key="1">
    <source>
        <dbReference type="SAM" id="SignalP"/>
    </source>
</evidence>
<keyword evidence="4" id="KW-1185">Reference proteome</keyword>
<feature type="signal peptide" evidence="1">
    <location>
        <begin position="1"/>
        <end position="22"/>
    </location>
</feature>
<keyword evidence="1" id="KW-0732">Signal</keyword>
<dbReference type="InterPro" id="IPR025349">
    <property type="entry name" value="DUF4253"/>
</dbReference>
<evidence type="ECO:0000313" key="4">
    <source>
        <dbReference type="Proteomes" id="UP000812270"/>
    </source>
</evidence>